<dbReference type="EMBL" id="FNFB01000007">
    <property type="protein sequence ID" value="SDK35790.1"/>
    <property type="molecule type" value="Genomic_DNA"/>
</dbReference>
<sequence length="247" mass="26818">MSGTLKVEEGRDRVLVQLDRPHVRNAIDAEMVAELHEVCDGLERRPRILVITGTDGVFAAGADIRQLRERRREDALAGINSGLFDRIARLPMPTIAAIDGPALGGGAELAYACDFRLATPRARFGNPEAGLGIMAAAGACWRLRELVGEPLAKEILLAGRVVSAEEALAVRLVNELVAEDELLAAADRLAARIARNAPLALRLTKLALAAPPGAHPRFDDVAQAVLFETEDKHERMTAFLERRRSDR</sequence>
<dbReference type="STRING" id="683260.SAMN05421874_10761"/>
<dbReference type="Pfam" id="PF00378">
    <property type="entry name" value="ECH_1"/>
    <property type="match status" value="1"/>
</dbReference>
<evidence type="ECO:0000313" key="2">
    <source>
        <dbReference type="Proteomes" id="UP000198683"/>
    </source>
</evidence>
<dbReference type="InterPro" id="IPR001753">
    <property type="entry name" value="Enoyl-CoA_hydra/iso"/>
</dbReference>
<dbReference type="InterPro" id="IPR029045">
    <property type="entry name" value="ClpP/crotonase-like_dom_sf"/>
</dbReference>
<dbReference type="Proteomes" id="UP000198683">
    <property type="component" value="Unassembled WGS sequence"/>
</dbReference>
<dbReference type="SUPFAM" id="SSF52096">
    <property type="entry name" value="ClpP/crotonase"/>
    <property type="match status" value="1"/>
</dbReference>
<dbReference type="CDD" id="cd06558">
    <property type="entry name" value="crotonase-like"/>
    <property type="match status" value="1"/>
</dbReference>
<name>A0A1G9B9T6_9ACTN</name>
<dbReference type="AlphaFoldDB" id="A0A1G9B9T6"/>
<gene>
    <name evidence="1" type="ORF">SAMN05421874_10761</name>
</gene>
<organism evidence="1 2">
    <name type="scientific">Nonomuraea maritima</name>
    <dbReference type="NCBI Taxonomy" id="683260"/>
    <lineage>
        <taxon>Bacteria</taxon>
        <taxon>Bacillati</taxon>
        <taxon>Actinomycetota</taxon>
        <taxon>Actinomycetes</taxon>
        <taxon>Streptosporangiales</taxon>
        <taxon>Streptosporangiaceae</taxon>
        <taxon>Nonomuraea</taxon>
    </lineage>
</organism>
<protein>
    <submittedName>
        <fullName evidence="1">Enoyl-CoA hydratase/carnithine racemase</fullName>
    </submittedName>
</protein>
<reference evidence="1 2" key="1">
    <citation type="submission" date="2016-10" db="EMBL/GenBank/DDBJ databases">
        <authorList>
            <person name="de Groot N.N."/>
        </authorList>
    </citation>
    <scope>NUCLEOTIDE SEQUENCE [LARGE SCALE GENOMIC DNA]</scope>
    <source>
        <strain evidence="1 2">CGMCC 4.5681</strain>
    </source>
</reference>
<keyword evidence="2" id="KW-1185">Reference proteome</keyword>
<dbReference type="RefSeq" id="WP_090764114.1">
    <property type="nucleotide sequence ID" value="NZ_FNFB01000007.1"/>
</dbReference>
<proteinExistence type="predicted"/>
<dbReference type="PANTHER" id="PTHR11941">
    <property type="entry name" value="ENOYL-COA HYDRATASE-RELATED"/>
    <property type="match status" value="1"/>
</dbReference>
<dbReference type="GO" id="GO:0003824">
    <property type="term" value="F:catalytic activity"/>
    <property type="evidence" value="ECO:0007669"/>
    <property type="project" value="UniProtKB-ARBA"/>
</dbReference>
<dbReference type="GO" id="GO:0006635">
    <property type="term" value="P:fatty acid beta-oxidation"/>
    <property type="evidence" value="ECO:0007669"/>
    <property type="project" value="TreeGrafter"/>
</dbReference>
<dbReference type="OrthoDB" id="5174409at2"/>
<dbReference type="Gene3D" id="3.90.226.10">
    <property type="entry name" value="2-enoyl-CoA Hydratase, Chain A, domain 1"/>
    <property type="match status" value="1"/>
</dbReference>
<evidence type="ECO:0000313" key="1">
    <source>
        <dbReference type="EMBL" id="SDK35790.1"/>
    </source>
</evidence>
<dbReference type="PANTHER" id="PTHR11941:SF54">
    <property type="entry name" value="ENOYL-COA HYDRATASE, MITOCHONDRIAL"/>
    <property type="match status" value="1"/>
</dbReference>
<accession>A0A1G9B9T6</accession>